<evidence type="ECO:0000256" key="5">
    <source>
        <dbReference type="ARBA" id="ARBA00022884"/>
    </source>
</evidence>
<feature type="domain" description="Smr" evidence="9">
    <location>
        <begin position="707"/>
        <end position="782"/>
    </location>
</feature>
<dbReference type="FunFam" id="3.40.50.300:FF:000830">
    <property type="entry name" value="Endonuclease MutS2"/>
    <property type="match status" value="1"/>
</dbReference>
<dbReference type="Pfam" id="PF00488">
    <property type="entry name" value="MutS_V"/>
    <property type="match status" value="1"/>
</dbReference>
<dbReference type="EMBL" id="VMHE01000004">
    <property type="protein sequence ID" value="TSJ66429.1"/>
    <property type="molecule type" value="Genomic_DNA"/>
</dbReference>
<keyword evidence="1 7" id="KW-0699">rRNA-binding</keyword>
<dbReference type="HAMAP" id="MF_00092">
    <property type="entry name" value="MutS2"/>
    <property type="match status" value="1"/>
</dbReference>
<dbReference type="Pfam" id="PF01713">
    <property type="entry name" value="Smr"/>
    <property type="match status" value="1"/>
</dbReference>
<dbReference type="InterPro" id="IPR002625">
    <property type="entry name" value="Smr_dom"/>
</dbReference>
<evidence type="ECO:0000256" key="8">
    <source>
        <dbReference type="SAM" id="Coils"/>
    </source>
</evidence>
<dbReference type="InterPro" id="IPR036187">
    <property type="entry name" value="DNA_mismatch_repair_MutS_sf"/>
</dbReference>
<feature type="binding site" evidence="7">
    <location>
        <begin position="331"/>
        <end position="338"/>
    </location>
    <ligand>
        <name>ATP</name>
        <dbReference type="ChEBI" id="CHEBI:30616"/>
    </ligand>
</feature>
<evidence type="ECO:0000313" key="11">
    <source>
        <dbReference type="Proteomes" id="UP000316425"/>
    </source>
</evidence>
<sequence>MDQKIMKQLEFPKLIKQIVDHAETARGKEAAAKLMPSADFEEVIQWQNETDEAVQVLRTQGHMPLGGIHDLRSSTKRAKIGGMLSATELLEISDTLRGSKRVKRFVQDIEEVDTPILIDLVEQIEPLSNLEKEIHMCIDQDGKVIDSASQTLRRIRSQIRSSENSIRERLEGYTRTSSSKLSDAIVTIRNDRYVLPVKSEHRGSFGGIVHDSSSSGQTLFIEPQAVVELNNKLQASKVEEQQEIERILTRLTEFVQQDAESLEHNGDILQKIDFLFAKAKYAQQLRAAKPEMNHDGYIKMIQARHPLIPENEVVSNDIEIGKDYRAILITGPNTGGKTVTLKLVGLCTLMAQSGLQVPALDGCQLAVFDHVFADIGDEQSIEQNLSTFSSHMTNIASIIDRFNSNSLVLFDELGAGTDPQEGAGLAMSILDYVVSFNARVIATTHYPELKAYGYNREQVINASVEFDVETLQPTYRLLIGVPGRSNAFEISGRIGLKPEIIEQAKTMIHEDSRSVENMIASLETSRKQAEKDFEEAEEILQESERLREELKREYDRYLAKKEDYQEAAKKKAQKIVDQAEQEAESILQELRQMKSSAEIKEHQLIDARKKISDQKEALQDTNQEQQIQTNNQPDVFESGDEVHVASFNQKGHIVSQLNDNEYEVQLGIMKMKVPKKQLQLIKRKEKEQKTTPMATVRGRQSHVKTELDLRGERYEDALHRLEKYLDDALLAGYHQVSIIHGKGTGALMKGVHTFARNHRSIKSYHLGHPNEGGSGVTILSLK</sequence>
<evidence type="ECO:0000256" key="6">
    <source>
        <dbReference type="ARBA" id="ARBA00023125"/>
    </source>
</evidence>
<accession>A0A556PPY9</accession>
<dbReference type="Pfam" id="PF20297">
    <property type="entry name" value="MSSS"/>
    <property type="match status" value="1"/>
</dbReference>
<keyword evidence="3 7" id="KW-0378">Hydrolase</keyword>
<reference evidence="10 11" key="1">
    <citation type="submission" date="2019-07" db="EMBL/GenBank/DDBJ databases">
        <title>Allobacillus sp. nov. SKP isolated from shrimp paste of Euphausiacea.</title>
        <authorList>
            <person name="Kanchanasin P."/>
            <person name="Tanasupawat S."/>
            <person name="Shi W."/>
            <person name="Wu L."/>
            <person name="Ma J."/>
        </authorList>
    </citation>
    <scope>NUCLEOTIDE SEQUENCE [LARGE SCALE GENOMIC DNA]</scope>
    <source>
        <strain evidence="10 11">SKP4-8</strain>
    </source>
</reference>
<dbReference type="PANTHER" id="PTHR48466">
    <property type="entry name" value="OS10G0509000 PROTEIN-RELATED"/>
    <property type="match status" value="1"/>
</dbReference>
<dbReference type="GO" id="GO:0045910">
    <property type="term" value="P:negative regulation of DNA recombination"/>
    <property type="evidence" value="ECO:0007669"/>
    <property type="project" value="InterPro"/>
</dbReference>
<dbReference type="InterPro" id="IPR046893">
    <property type="entry name" value="MSSS"/>
</dbReference>
<comment type="function">
    <text evidence="7">Acts as a ribosome collision sensor, splitting the ribosome into its 2 subunits. Detects stalled/collided 70S ribosomes which it binds and splits by an ATP-hydrolysis driven conformational change. Acts upstream of the ribosome quality control system (RQC), a ribosome-associated complex that mediates the extraction of incompletely synthesized nascent chains from stalled ribosomes and their subsequent degradation. Probably generates substrates for RQC.</text>
</comment>
<comment type="function">
    <text evidence="7">Endonuclease that is involved in the suppression of homologous recombination and thus may have a key role in the control of bacterial genetic diversity.</text>
</comment>
<dbReference type="Gene3D" id="3.40.50.300">
    <property type="entry name" value="P-loop containing nucleotide triphosphate hydrolases"/>
    <property type="match status" value="1"/>
</dbReference>
<dbReference type="InterPro" id="IPR007696">
    <property type="entry name" value="DNA_mismatch_repair_MutS_core"/>
</dbReference>
<dbReference type="GO" id="GO:0004519">
    <property type="term" value="F:endonuclease activity"/>
    <property type="evidence" value="ECO:0007669"/>
    <property type="project" value="UniProtKB-UniRule"/>
</dbReference>
<dbReference type="NCBIfam" id="TIGR01069">
    <property type="entry name" value="mutS2"/>
    <property type="match status" value="1"/>
</dbReference>
<dbReference type="InterPro" id="IPR045076">
    <property type="entry name" value="MutS"/>
</dbReference>
<dbReference type="PROSITE" id="PS00486">
    <property type="entry name" value="DNA_MISMATCH_REPAIR_2"/>
    <property type="match status" value="1"/>
</dbReference>
<evidence type="ECO:0000256" key="7">
    <source>
        <dbReference type="HAMAP-Rule" id="MF_00092"/>
    </source>
</evidence>
<dbReference type="SUPFAM" id="SSF52540">
    <property type="entry name" value="P-loop containing nucleoside triphosphate hydrolases"/>
    <property type="match status" value="1"/>
</dbReference>
<keyword evidence="6 7" id="KW-0238">DNA-binding</keyword>
<dbReference type="GO" id="GO:0019843">
    <property type="term" value="F:rRNA binding"/>
    <property type="evidence" value="ECO:0007669"/>
    <property type="project" value="UniProtKB-UniRule"/>
</dbReference>
<dbReference type="InterPro" id="IPR036063">
    <property type="entry name" value="Smr_dom_sf"/>
</dbReference>
<keyword evidence="2 7" id="KW-0547">Nucleotide-binding</keyword>
<dbReference type="PROSITE" id="PS50828">
    <property type="entry name" value="SMR"/>
    <property type="match status" value="1"/>
</dbReference>
<dbReference type="Gene3D" id="3.30.1370.110">
    <property type="match status" value="1"/>
</dbReference>
<keyword evidence="11" id="KW-1185">Reference proteome</keyword>
<gene>
    <name evidence="7" type="primary">mutS2</name>
    <name evidence="7" type="synonym">rqcU</name>
    <name evidence="10" type="ORF">FPQ13_04020</name>
</gene>
<dbReference type="GO" id="GO:0140664">
    <property type="term" value="F:ATP-dependent DNA damage sensor activity"/>
    <property type="evidence" value="ECO:0007669"/>
    <property type="project" value="InterPro"/>
</dbReference>
<keyword evidence="8" id="KW-0175">Coiled coil</keyword>
<organism evidence="10 11">
    <name type="scientific">Allobacillus salarius</name>
    <dbReference type="NCBI Taxonomy" id="1955272"/>
    <lineage>
        <taxon>Bacteria</taxon>
        <taxon>Bacillati</taxon>
        <taxon>Bacillota</taxon>
        <taxon>Bacilli</taxon>
        <taxon>Bacillales</taxon>
        <taxon>Bacillaceae</taxon>
        <taxon>Allobacillus</taxon>
    </lineage>
</organism>
<keyword evidence="7" id="KW-0540">Nuclease</keyword>
<comment type="subunit">
    <text evidence="7">Homodimer. Binds to stalled ribosomes, contacting rRNA.</text>
</comment>
<dbReference type="SMART" id="SM00463">
    <property type="entry name" value="SMR"/>
    <property type="match status" value="1"/>
</dbReference>
<dbReference type="EC" id="3.6.4.-" evidence="7"/>
<dbReference type="OrthoDB" id="9808166at2"/>
<dbReference type="PANTHER" id="PTHR48466:SF2">
    <property type="entry name" value="OS10G0509000 PROTEIN"/>
    <property type="match status" value="1"/>
</dbReference>
<evidence type="ECO:0000259" key="9">
    <source>
        <dbReference type="PROSITE" id="PS50828"/>
    </source>
</evidence>
<dbReference type="PIRSF" id="PIRSF005814">
    <property type="entry name" value="MutS_YshD"/>
    <property type="match status" value="1"/>
</dbReference>
<dbReference type="GO" id="GO:0072344">
    <property type="term" value="P:rescue of stalled ribosome"/>
    <property type="evidence" value="ECO:0007669"/>
    <property type="project" value="UniProtKB-UniRule"/>
</dbReference>
<proteinExistence type="inferred from homology"/>
<evidence type="ECO:0000256" key="4">
    <source>
        <dbReference type="ARBA" id="ARBA00022840"/>
    </source>
</evidence>
<comment type="caution">
    <text evidence="10">The sequence shown here is derived from an EMBL/GenBank/DDBJ whole genome shotgun (WGS) entry which is preliminary data.</text>
</comment>
<dbReference type="InterPro" id="IPR005747">
    <property type="entry name" value="MutS2"/>
</dbReference>
<evidence type="ECO:0000256" key="1">
    <source>
        <dbReference type="ARBA" id="ARBA00022730"/>
    </source>
</evidence>
<dbReference type="Proteomes" id="UP000316425">
    <property type="component" value="Unassembled WGS sequence"/>
</dbReference>
<evidence type="ECO:0000313" key="10">
    <source>
        <dbReference type="EMBL" id="TSJ66429.1"/>
    </source>
</evidence>
<feature type="coiled-coil region" evidence="8">
    <location>
        <begin position="512"/>
        <end position="628"/>
    </location>
</feature>
<evidence type="ECO:0000256" key="2">
    <source>
        <dbReference type="ARBA" id="ARBA00022741"/>
    </source>
</evidence>
<evidence type="ECO:0000256" key="3">
    <source>
        <dbReference type="ARBA" id="ARBA00022801"/>
    </source>
</evidence>
<dbReference type="SUPFAM" id="SSF160443">
    <property type="entry name" value="SMR domain-like"/>
    <property type="match status" value="1"/>
</dbReference>
<dbReference type="GO" id="GO:0005524">
    <property type="term" value="F:ATP binding"/>
    <property type="evidence" value="ECO:0007669"/>
    <property type="project" value="UniProtKB-UniRule"/>
</dbReference>
<dbReference type="GO" id="GO:0016887">
    <property type="term" value="F:ATP hydrolysis activity"/>
    <property type="evidence" value="ECO:0007669"/>
    <property type="project" value="InterPro"/>
</dbReference>
<dbReference type="AlphaFoldDB" id="A0A556PPY9"/>
<dbReference type="GO" id="GO:0043023">
    <property type="term" value="F:ribosomal large subunit binding"/>
    <property type="evidence" value="ECO:0007669"/>
    <property type="project" value="UniProtKB-UniRule"/>
</dbReference>
<dbReference type="GO" id="GO:0006298">
    <property type="term" value="P:mismatch repair"/>
    <property type="evidence" value="ECO:0007669"/>
    <property type="project" value="InterPro"/>
</dbReference>
<dbReference type="CDD" id="cd06503">
    <property type="entry name" value="ATP-synt_Fo_b"/>
    <property type="match status" value="1"/>
</dbReference>
<dbReference type="SMART" id="SM00533">
    <property type="entry name" value="MUTSd"/>
    <property type="match status" value="1"/>
</dbReference>
<dbReference type="InterPro" id="IPR027417">
    <property type="entry name" value="P-loop_NTPase"/>
</dbReference>
<dbReference type="CDD" id="cd03280">
    <property type="entry name" value="ABC_MutS2"/>
    <property type="match status" value="1"/>
</dbReference>
<protein>
    <recommendedName>
        <fullName evidence="7">Endonuclease MutS2</fullName>
        <ecNumber evidence="7">3.1.-.-</ecNumber>
    </recommendedName>
    <alternativeName>
        <fullName evidence="7">Ribosome-associated protein quality control-upstream factor</fullName>
        <shortName evidence="7">RQC-upstream factor</shortName>
        <shortName evidence="7">RqcU</shortName>
        <ecNumber evidence="7">3.6.4.-</ecNumber>
    </alternativeName>
</protein>
<name>A0A556PPY9_9BACI</name>
<comment type="similarity">
    <text evidence="7">Belongs to the DNA mismatch repair MutS family. MutS2 subfamily.</text>
</comment>
<dbReference type="GO" id="GO:0030983">
    <property type="term" value="F:mismatched DNA binding"/>
    <property type="evidence" value="ECO:0007669"/>
    <property type="project" value="InterPro"/>
</dbReference>
<dbReference type="RefSeq" id="WP_144088036.1">
    <property type="nucleotide sequence ID" value="NZ_VMHE01000004.1"/>
</dbReference>
<keyword evidence="5 7" id="KW-0694">RNA-binding</keyword>
<dbReference type="InterPro" id="IPR000432">
    <property type="entry name" value="DNA_mismatch_repair_MutS_C"/>
</dbReference>
<dbReference type="SMART" id="SM00534">
    <property type="entry name" value="MUTSac"/>
    <property type="match status" value="1"/>
</dbReference>
<dbReference type="SUPFAM" id="SSF48334">
    <property type="entry name" value="DNA repair protein MutS, domain III"/>
    <property type="match status" value="1"/>
</dbReference>
<keyword evidence="4 7" id="KW-0067">ATP-binding</keyword>
<dbReference type="EC" id="3.1.-.-" evidence="7"/>
<keyword evidence="7 10" id="KW-0255">Endonuclease</keyword>